<evidence type="ECO:0000313" key="3">
    <source>
        <dbReference type="Proteomes" id="UP001164390"/>
    </source>
</evidence>
<dbReference type="PANTHER" id="PTHR43666">
    <property type="entry name" value="TLDD PROTEIN"/>
    <property type="match status" value="1"/>
</dbReference>
<dbReference type="AlphaFoldDB" id="A0AA46TH97"/>
<protein>
    <submittedName>
        <fullName evidence="2">Metallopeptidase TldD-related protein</fullName>
    </submittedName>
</protein>
<dbReference type="InterPro" id="IPR036059">
    <property type="entry name" value="TldD/PmbA_sf"/>
</dbReference>
<name>A0AA46TH97_9ACTN</name>
<keyword evidence="3" id="KW-1185">Reference proteome</keyword>
<evidence type="ECO:0000313" key="2">
    <source>
        <dbReference type="EMBL" id="UYM05136.1"/>
    </source>
</evidence>
<dbReference type="Gene3D" id="3.30.2290.10">
    <property type="entry name" value="PmbA/TldD superfamily"/>
    <property type="match status" value="1"/>
</dbReference>
<organism evidence="2 3">
    <name type="scientific">Solicola gregarius</name>
    <dbReference type="NCBI Taxonomy" id="2908642"/>
    <lineage>
        <taxon>Bacteria</taxon>
        <taxon>Bacillati</taxon>
        <taxon>Actinomycetota</taxon>
        <taxon>Actinomycetes</taxon>
        <taxon>Propionibacteriales</taxon>
        <taxon>Nocardioidaceae</taxon>
        <taxon>Solicola</taxon>
    </lineage>
</organism>
<dbReference type="RefSeq" id="WP_271633913.1">
    <property type="nucleotide sequence ID" value="NZ_CP094970.1"/>
</dbReference>
<dbReference type="PANTHER" id="PTHR43666:SF1">
    <property type="entry name" value="CONSERVED PROTEIN"/>
    <property type="match status" value="1"/>
</dbReference>
<dbReference type="KEGG" id="sgrg:L0C25_21860"/>
<evidence type="ECO:0000259" key="1">
    <source>
        <dbReference type="Pfam" id="PF19289"/>
    </source>
</evidence>
<sequence>METNKPQELVERGLEHSTADGCVVIVDRSSTANLRWANNNLTTNGVARDSTVTVVSTVAGSTGVAAASLSRSASAVDEVRVLVDRADRAARDAGPAEDAAPFVPETVDAAWADAPDTTSIEVLEPLANDLGEAFGRARSEGRRLFGYAEHDVTTTYVGSSSGLRRRHVQPGGHIGVTGKDADQRSAWVGQATRDFGDVDALGLDADLERRLGWAQRSVSLDAGRYDTILPPTAVADLLIYAYWTAGARDALDGQTAFARPGGGTRIGERLSERPVTMYSDPAAPGLECSPFVTAHASSSDSSVFDNGLALSRTDWIADGELRALRQTRHSAVLTEQPVTPGIGNLLVDVGGTSTQPEALAAGMERGLLLTCLWYIREVDAQSLLLTGLTRDGVYLVENGEITGSVNNFRFNESPIDLLARFTDASASAPSFSREWGDEFLRTSTPALRVPDFNMSSVSQAS</sequence>
<reference evidence="2" key="1">
    <citation type="submission" date="2022-01" db="EMBL/GenBank/DDBJ databases">
        <title>Nocardioidaceae gen. sp. A5X3R13.</title>
        <authorList>
            <person name="Lopez Marin M.A."/>
            <person name="Uhlik O."/>
        </authorList>
    </citation>
    <scope>NUCLEOTIDE SEQUENCE</scope>
    <source>
        <strain evidence="2">A5X3R13</strain>
    </source>
</reference>
<gene>
    <name evidence="2" type="ORF">L0C25_21860</name>
</gene>
<dbReference type="GO" id="GO:0006508">
    <property type="term" value="P:proteolysis"/>
    <property type="evidence" value="ECO:0007669"/>
    <property type="project" value="InterPro"/>
</dbReference>
<accession>A0AA46TH97</accession>
<dbReference type="EMBL" id="CP094970">
    <property type="protein sequence ID" value="UYM05136.1"/>
    <property type="molecule type" value="Genomic_DNA"/>
</dbReference>
<dbReference type="InterPro" id="IPR045569">
    <property type="entry name" value="Metalloprtase-TldD/E_C"/>
</dbReference>
<feature type="domain" description="Metalloprotease TldD/E C-terminal" evidence="1">
    <location>
        <begin position="223"/>
        <end position="455"/>
    </location>
</feature>
<dbReference type="Proteomes" id="UP001164390">
    <property type="component" value="Chromosome"/>
</dbReference>
<proteinExistence type="predicted"/>
<dbReference type="SUPFAM" id="SSF111283">
    <property type="entry name" value="Putative modulator of DNA gyrase, PmbA/TldD"/>
    <property type="match status" value="1"/>
</dbReference>
<dbReference type="InterPro" id="IPR035068">
    <property type="entry name" value="TldD/PmbA_N"/>
</dbReference>
<dbReference type="Pfam" id="PF19289">
    <property type="entry name" value="PmbA_TldD_3rd"/>
    <property type="match status" value="1"/>
</dbReference>
<dbReference type="GO" id="GO:0008237">
    <property type="term" value="F:metallopeptidase activity"/>
    <property type="evidence" value="ECO:0007669"/>
    <property type="project" value="InterPro"/>
</dbReference>